<feature type="region of interest" description="Disordered" evidence="3">
    <location>
        <begin position="112"/>
        <end position="149"/>
    </location>
</feature>
<dbReference type="Gene3D" id="2.40.50.140">
    <property type="entry name" value="Nucleic acid-binding proteins"/>
    <property type="match status" value="1"/>
</dbReference>
<keyword evidence="6" id="KW-1185">Reference proteome</keyword>
<organism evidence="4 6">
    <name type="scientific">Mobilicoccus caccae</name>
    <dbReference type="NCBI Taxonomy" id="1859295"/>
    <lineage>
        <taxon>Bacteria</taxon>
        <taxon>Bacillati</taxon>
        <taxon>Actinomycetota</taxon>
        <taxon>Actinomycetes</taxon>
        <taxon>Micrococcales</taxon>
        <taxon>Dermatophilaceae</taxon>
        <taxon>Mobilicoccus</taxon>
    </lineage>
</organism>
<sequence>MFEMWGGFEGNLVAEPERVDLGGDGHLTEFRMLVDDVRQNRDRAWVKRGAMRVKVKVGGALGEAAAEQLHKGDRVYVVGSWQVNEWERTEDGKTRTVVDQWVRAGKIARPLDTRRRRTVAGADPAPSSSEGEAVKPAAGDDDFFAGVSV</sequence>
<evidence type="ECO:0000313" key="4">
    <source>
        <dbReference type="EMBL" id="GMA42400.1"/>
    </source>
</evidence>
<dbReference type="Pfam" id="PF00436">
    <property type="entry name" value="SSB"/>
    <property type="match status" value="1"/>
</dbReference>
<dbReference type="EMBL" id="BSUO01000002">
    <property type="protein sequence ID" value="GMA42475.1"/>
    <property type="molecule type" value="Genomic_DNA"/>
</dbReference>
<dbReference type="InterPro" id="IPR012340">
    <property type="entry name" value="NA-bd_OB-fold"/>
</dbReference>
<proteinExistence type="predicted"/>
<protein>
    <recommendedName>
        <fullName evidence="7">Single-stranded DNA-binding protein</fullName>
    </recommendedName>
</protein>
<reference evidence="6" key="2">
    <citation type="journal article" date="2019" name="Int. J. Syst. Evol. Microbiol.">
        <title>The Global Catalogue of Microorganisms (GCM) 10K type strain sequencing project: providing services to taxonomists for standard genome sequencing and annotation.</title>
        <authorList>
            <consortium name="The Broad Institute Genomics Platform"/>
            <consortium name="The Broad Institute Genome Sequencing Center for Infectious Disease"/>
            <person name="Wu L."/>
            <person name="Ma J."/>
        </authorList>
    </citation>
    <scope>NUCLEOTIDE SEQUENCE [LARGE SCALE GENOMIC DNA]</scope>
    <source>
        <strain evidence="6">NBRC 113072</strain>
    </source>
</reference>
<evidence type="ECO:0000256" key="2">
    <source>
        <dbReference type="PROSITE-ProRule" id="PRU00252"/>
    </source>
</evidence>
<gene>
    <name evidence="4" type="ORF">GCM10025883_44450</name>
    <name evidence="5" type="ORF">GCM10025883_45200</name>
</gene>
<dbReference type="RefSeq" id="WP_284306013.1">
    <property type="nucleotide sequence ID" value="NZ_BSUO01000002.1"/>
</dbReference>
<reference evidence="4" key="3">
    <citation type="submission" date="2023-02" db="EMBL/GenBank/DDBJ databases">
        <authorList>
            <person name="Sun Q."/>
            <person name="Mori K."/>
        </authorList>
    </citation>
    <scope>NUCLEOTIDE SEQUENCE</scope>
    <source>
        <strain evidence="4">NBRC 113072</strain>
    </source>
</reference>
<name>A0ABQ6IWT3_9MICO</name>
<evidence type="ECO:0000313" key="5">
    <source>
        <dbReference type="EMBL" id="GMA42475.1"/>
    </source>
</evidence>
<keyword evidence="1 2" id="KW-0238">DNA-binding</keyword>
<evidence type="ECO:0000256" key="3">
    <source>
        <dbReference type="SAM" id="MobiDB-lite"/>
    </source>
</evidence>
<evidence type="ECO:0008006" key="7">
    <source>
        <dbReference type="Google" id="ProtNLM"/>
    </source>
</evidence>
<dbReference type="PROSITE" id="PS50935">
    <property type="entry name" value="SSB"/>
    <property type="match status" value="1"/>
</dbReference>
<dbReference type="Proteomes" id="UP001157126">
    <property type="component" value="Unassembled WGS sequence"/>
</dbReference>
<accession>A0ABQ6IWT3</accession>
<dbReference type="SUPFAM" id="SSF50249">
    <property type="entry name" value="Nucleic acid-binding proteins"/>
    <property type="match status" value="1"/>
</dbReference>
<evidence type="ECO:0000313" key="6">
    <source>
        <dbReference type="Proteomes" id="UP001157126"/>
    </source>
</evidence>
<dbReference type="InterPro" id="IPR000424">
    <property type="entry name" value="Primosome_PriB/ssb"/>
</dbReference>
<evidence type="ECO:0000256" key="1">
    <source>
        <dbReference type="ARBA" id="ARBA00023125"/>
    </source>
</evidence>
<comment type="caution">
    <text evidence="4">The sequence shown here is derived from an EMBL/GenBank/DDBJ whole genome shotgun (WGS) entry which is preliminary data.</text>
</comment>
<dbReference type="CDD" id="cd04496">
    <property type="entry name" value="SSB_OBF"/>
    <property type="match status" value="1"/>
</dbReference>
<reference evidence="4" key="1">
    <citation type="journal article" date="2014" name="Int. J. Syst. Evol. Microbiol.">
        <title>Complete genome of a new Firmicutes species belonging to the dominant human colonic microbiota ('Ruminococcus bicirculans') reveals two chromosomes and a selective capacity to utilize plant glucans.</title>
        <authorList>
            <consortium name="NISC Comparative Sequencing Program"/>
            <person name="Wegmann U."/>
            <person name="Louis P."/>
            <person name="Goesmann A."/>
            <person name="Henrissat B."/>
            <person name="Duncan S.H."/>
            <person name="Flint H.J."/>
        </authorList>
    </citation>
    <scope>NUCLEOTIDE SEQUENCE</scope>
    <source>
        <strain evidence="4">NBRC 113072</strain>
    </source>
</reference>
<dbReference type="EMBL" id="BSUO01000002">
    <property type="protein sequence ID" value="GMA42400.1"/>
    <property type="molecule type" value="Genomic_DNA"/>
</dbReference>